<dbReference type="KEGG" id="sbr:SY1_13580"/>
<reference evidence="1 2" key="2">
    <citation type="submission" date="2010-03" db="EMBL/GenBank/DDBJ databases">
        <authorList>
            <person name="Pajon A."/>
        </authorList>
    </citation>
    <scope>NUCLEOTIDE SEQUENCE [LARGE SCALE GENOMIC DNA]</scope>
    <source>
        <strain evidence="1 2">SGP1</strain>
    </source>
</reference>
<name>A0AB94IXK2_9BACT</name>
<evidence type="ECO:0000313" key="1">
    <source>
        <dbReference type="EMBL" id="CBL28449.1"/>
    </source>
</evidence>
<evidence type="ECO:0008006" key="3">
    <source>
        <dbReference type="Google" id="ProtNLM"/>
    </source>
</evidence>
<protein>
    <recommendedName>
        <fullName evidence="3">Carrier domain-containing protein</fullName>
    </recommendedName>
</protein>
<dbReference type="Proteomes" id="UP000008957">
    <property type="component" value="Chromosome"/>
</dbReference>
<proteinExistence type="predicted"/>
<organism evidence="1 2">
    <name type="scientific">Fretibacterium fastidiosum</name>
    <dbReference type="NCBI Taxonomy" id="651822"/>
    <lineage>
        <taxon>Bacteria</taxon>
        <taxon>Thermotogati</taxon>
        <taxon>Synergistota</taxon>
        <taxon>Synergistia</taxon>
        <taxon>Synergistales</taxon>
        <taxon>Aminobacteriaceae</taxon>
        <taxon>Fretibacterium</taxon>
    </lineage>
</organism>
<reference evidence="2" key="1">
    <citation type="submission" date="2010-03" db="EMBL/GenBank/DDBJ databases">
        <title>The genome sequence of Synergistetes sp. SGP1.</title>
        <authorList>
            <consortium name="metaHIT consortium -- http://www.metahit.eu/"/>
            <person name="Pajon A."/>
            <person name="Turner K."/>
            <person name="Parkhill J."/>
            <person name="Wade W."/>
            <person name="Vartoukian S."/>
        </authorList>
    </citation>
    <scope>NUCLEOTIDE SEQUENCE [LARGE SCALE GENOMIC DNA]</scope>
    <source>
        <strain evidence="2">SGP1</strain>
    </source>
</reference>
<evidence type="ECO:0000313" key="2">
    <source>
        <dbReference type="Proteomes" id="UP000008957"/>
    </source>
</evidence>
<gene>
    <name evidence="1" type="ORF">SY1_13580</name>
</gene>
<dbReference type="AlphaFoldDB" id="A0AB94IXK2"/>
<sequence>MTNEEKLALLIETIEADPKDVKPDTLLETLDCWDSLSKLSVLAMFTARFNRDVGVDAVRGFKTVDDILKEMHE</sequence>
<dbReference type="SUPFAM" id="SSF47336">
    <property type="entry name" value="ACP-like"/>
    <property type="match status" value="1"/>
</dbReference>
<dbReference type="InterPro" id="IPR036736">
    <property type="entry name" value="ACP-like_sf"/>
</dbReference>
<dbReference type="EMBL" id="FP929056">
    <property type="protein sequence ID" value="CBL28449.1"/>
    <property type="molecule type" value="Genomic_DNA"/>
</dbReference>
<keyword evidence="2" id="KW-1185">Reference proteome</keyword>
<dbReference type="Gene3D" id="1.10.1200.10">
    <property type="entry name" value="ACP-like"/>
    <property type="match status" value="1"/>
</dbReference>
<accession>A0AB94IXK2</accession>
<dbReference type="RefSeq" id="WP_015556596.1">
    <property type="nucleotide sequence ID" value="NC_021038.1"/>
</dbReference>